<keyword evidence="1 2" id="KW-0238">DNA-binding</keyword>
<keyword evidence="6" id="KW-1185">Reference proteome</keyword>
<dbReference type="Pfam" id="PF00440">
    <property type="entry name" value="TetR_N"/>
    <property type="match status" value="1"/>
</dbReference>
<dbReference type="Pfam" id="PF14246">
    <property type="entry name" value="TetR_C_7"/>
    <property type="match status" value="1"/>
</dbReference>
<dbReference type="InterPro" id="IPR050109">
    <property type="entry name" value="HTH-type_TetR-like_transc_reg"/>
</dbReference>
<sequence>MTSRPAPRAPARTGPPNRQARGEARRQAMLEAGIAVFLEHGYAGASLDLVIARSGGSRRTLYEHFGNKEGLFLAATEALCRRNVGHLSSLEYDASDPEEALVTAARAFVSALIEPEMLAGFRTIMGEVTRFPTLMDTFLRQGPDQAYAQVAAWLRRQARAGTLAVGDADVAARHFIELIKGDLHLRALLRPDVPPSPDQVDEHVRQAVRVFLYGVAGAPADGP</sequence>
<dbReference type="SUPFAM" id="SSF46689">
    <property type="entry name" value="Homeodomain-like"/>
    <property type="match status" value="1"/>
</dbReference>
<dbReference type="PANTHER" id="PTHR30055:SF146">
    <property type="entry name" value="HTH-TYPE TRANSCRIPTIONAL DUAL REGULATOR CECR"/>
    <property type="match status" value="1"/>
</dbReference>
<dbReference type="Proteomes" id="UP000554286">
    <property type="component" value="Unassembled WGS sequence"/>
</dbReference>
<dbReference type="PROSITE" id="PS50977">
    <property type="entry name" value="HTH_TETR_2"/>
    <property type="match status" value="1"/>
</dbReference>
<evidence type="ECO:0000256" key="1">
    <source>
        <dbReference type="ARBA" id="ARBA00023125"/>
    </source>
</evidence>
<dbReference type="RefSeq" id="WP_184046137.1">
    <property type="nucleotide sequence ID" value="NZ_JACIGK010000021.1"/>
</dbReference>
<dbReference type="GO" id="GO:0000976">
    <property type="term" value="F:transcription cis-regulatory region binding"/>
    <property type="evidence" value="ECO:0007669"/>
    <property type="project" value="TreeGrafter"/>
</dbReference>
<dbReference type="Gene3D" id="1.10.10.60">
    <property type="entry name" value="Homeodomain-like"/>
    <property type="match status" value="1"/>
</dbReference>
<feature type="compositionally biased region" description="Low complexity" evidence="3">
    <location>
        <begin position="1"/>
        <end position="12"/>
    </location>
</feature>
<evidence type="ECO:0000313" key="5">
    <source>
        <dbReference type="EMBL" id="MBB4267087.1"/>
    </source>
</evidence>
<dbReference type="GO" id="GO:0003700">
    <property type="term" value="F:DNA-binding transcription factor activity"/>
    <property type="evidence" value="ECO:0007669"/>
    <property type="project" value="TreeGrafter"/>
</dbReference>
<dbReference type="InterPro" id="IPR001647">
    <property type="entry name" value="HTH_TetR"/>
</dbReference>
<evidence type="ECO:0000259" key="4">
    <source>
        <dbReference type="PROSITE" id="PS50977"/>
    </source>
</evidence>
<name>A0A7W6REZ7_9PROT</name>
<evidence type="ECO:0000256" key="3">
    <source>
        <dbReference type="SAM" id="MobiDB-lite"/>
    </source>
</evidence>
<feature type="region of interest" description="Disordered" evidence="3">
    <location>
        <begin position="1"/>
        <end position="24"/>
    </location>
</feature>
<dbReference type="PANTHER" id="PTHR30055">
    <property type="entry name" value="HTH-TYPE TRANSCRIPTIONAL REGULATOR RUTR"/>
    <property type="match status" value="1"/>
</dbReference>
<gene>
    <name evidence="5" type="ORF">GGD89_002728</name>
</gene>
<evidence type="ECO:0000313" key="6">
    <source>
        <dbReference type="Proteomes" id="UP000554286"/>
    </source>
</evidence>
<dbReference type="Gene3D" id="1.10.357.10">
    <property type="entry name" value="Tetracycline Repressor, domain 2"/>
    <property type="match status" value="1"/>
</dbReference>
<protein>
    <submittedName>
        <fullName evidence="5">AcrR family transcriptional regulator</fullName>
    </submittedName>
</protein>
<dbReference type="EMBL" id="JACIGK010000021">
    <property type="protein sequence ID" value="MBB4267087.1"/>
    <property type="molecule type" value="Genomic_DNA"/>
</dbReference>
<dbReference type="AlphaFoldDB" id="A0A7W6REZ7"/>
<feature type="DNA-binding region" description="H-T-H motif" evidence="2">
    <location>
        <begin position="46"/>
        <end position="65"/>
    </location>
</feature>
<dbReference type="SUPFAM" id="SSF48498">
    <property type="entry name" value="Tetracyclin repressor-like, C-terminal domain"/>
    <property type="match status" value="1"/>
</dbReference>
<dbReference type="InterPro" id="IPR039536">
    <property type="entry name" value="TetR_C_Proteobacteria"/>
</dbReference>
<reference evidence="5 6" key="1">
    <citation type="submission" date="2020-08" db="EMBL/GenBank/DDBJ databases">
        <title>Genome sequencing of Purple Non-Sulfur Bacteria from various extreme environments.</title>
        <authorList>
            <person name="Mayer M."/>
        </authorList>
    </citation>
    <scope>NUCLEOTIDE SEQUENCE [LARGE SCALE GENOMIC DNA]</scope>
    <source>
        <strain evidence="5 6">JA131</strain>
    </source>
</reference>
<evidence type="ECO:0000256" key="2">
    <source>
        <dbReference type="PROSITE-ProRule" id="PRU00335"/>
    </source>
</evidence>
<accession>A0A7W6REZ7</accession>
<dbReference type="InterPro" id="IPR009057">
    <property type="entry name" value="Homeodomain-like_sf"/>
</dbReference>
<proteinExistence type="predicted"/>
<dbReference type="PRINTS" id="PR00455">
    <property type="entry name" value="HTHTETR"/>
</dbReference>
<organism evidence="5 6">
    <name type="scientific">Roseospira visakhapatnamensis</name>
    <dbReference type="NCBI Taxonomy" id="390880"/>
    <lineage>
        <taxon>Bacteria</taxon>
        <taxon>Pseudomonadati</taxon>
        <taxon>Pseudomonadota</taxon>
        <taxon>Alphaproteobacteria</taxon>
        <taxon>Rhodospirillales</taxon>
        <taxon>Rhodospirillaceae</taxon>
        <taxon>Roseospira</taxon>
    </lineage>
</organism>
<dbReference type="InterPro" id="IPR036271">
    <property type="entry name" value="Tet_transcr_reg_TetR-rel_C_sf"/>
</dbReference>
<comment type="caution">
    <text evidence="5">The sequence shown here is derived from an EMBL/GenBank/DDBJ whole genome shotgun (WGS) entry which is preliminary data.</text>
</comment>
<feature type="domain" description="HTH tetR-type" evidence="4">
    <location>
        <begin position="23"/>
        <end position="83"/>
    </location>
</feature>